<dbReference type="GO" id="GO:0003988">
    <property type="term" value="F:acetyl-CoA C-acyltransferase activity"/>
    <property type="evidence" value="ECO:0007669"/>
    <property type="project" value="UniProtKB-ARBA"/>
</dbReference>
<dbReference type="SUPFAM" id="SSF53901">
    <property type="entry name" value="Thiolase-like"/>
    <property type="match status" value="2"/>
</dbReference>
<proteinExistence type="predicted"/>
<evidence type="ECO:0000259" key="2">
    <source>
        <dbReference type="Pfam" id="PF22691"/>
    </source>
</evidence>
<dbReference type="RefSeq" id="WP_259962490.1">
    <property type="nucleotide sequence ID" value="NZ_JAOAMV010000005.1"/>
</dbReference>
<gene>
    <name evidence="3" type="ORF">N0B51_11395</name>
</gene>
<dbReference type="Proteomes" id="UP001142648">
    <property type="component" value="Unassembled WGS sequence"/>
</dbReference>
<dbReference type="EMBL" id="JAOAMV010000005">
    <property type="protein sequence ID" value="MCT2559583.1"/>
    <property type="molecule type" value="Genomic_DNA"/>
</dbReference>
<comment type="caution">
    <text evidence="3">The sequence shown here is derived from an EMBL/GenBank/DDBJ whole genome shotgun (WGS) entry which is preliminary data.</text>
</comment>
<dbReference type="PANTHER" id="PTHR42870:SF1">
    <property type="entry name" value="NON-SPECIFIC LIPID-TRANSFER PROTEIN-LIKE 2"/>
    <property type="match status" value="1"/>
</dbReference>
<feature type="domain" description="Thiolase C-terminal" evidence="2">
    <location>
        <begin position="264"/>
        <end position="392"/>
    </location>
</feature>
<sequence>MSRPVFLLGAGAHPWGKWPDAPQVQLALHALRAALGDAGLGWRDVQGLVAASSRFEGGMGWGLHANEIVQLVAEQGIACVNVGGACAAGAIAFSTAHAMIASGQYDVVAAVGAERMPKGFIPRPPGSQDDIGDEDYLRWVTMGATNPAYWAIEARRRMHDHGTRPETFARAAVLMRSNAAGNPYARFRQPSTVAEVLASPLVADPLHLLEICPVSDGAAAVILVSHEIARRCGGRPVEVAGCAIASGAFGDPARRIPTISATVRPGVTHTSEVAGAVERAMSIAGIGPADVDVLEMADNTAWHLLAWPELFGMHAPGESDHLLETGKLAIGAGRLAINPSGGFLSFGEATTAQALMQVCEIAWQIRGEATGRQVPDARVGMTAVLGLGANGGSVILKR</sequence>
<evidence type="ECO:0000313" key="3">
    <source>
        <dbReference type="EMBL" id="MCT2559583.1"/>
    </source>
</evidence>
<accession>A0A9X2W226</accession>
<evidence type="ECO:0000259" key="1">
    <source>
        <dbReference type="Pfam" id="PF00108"/>
    </source>
</evidence>
<dbReference type="AlphaFoldDB" id="A0A9X2W226"/>
<dbReference type="InterPro" id="IPR055140">
    <property type="entry name" value="Thiolase_C_2"/>
</dbReference>
<dbReference type="Pfam" id="PF22691">
    <property type="entry name" value="Thiolase_C_1"/>
    <property type="match status" value="1"/>
</dbReference>
<dbReference type="PANTHER" id="PTHR42870">
    <property type="entry name" value="ACETYL-COA C-ACETYLTRANSFERASE"/>
    <property type="match status" value="1"/>
</dbReference>
<dbReference type="PIRSF" id="PIRSF000429">
    <property type="entry name" value="Ac-CoA_Ac_transf"/>
    <property type="match status" value="1"/>
</dbReference>
<dbReference type="InterPro" id="IPR020616">
    <property type="entry name" value="Thiolase_N"/>
</dbReference>
<feature type="domain" description="Thiolase N-terminal" evidence="1">
    <location>
        <begin position="18"/>
        <end position="226"/>
    </location>
</feature>
<reference evidence="3" key="1">
    <citation type="submission" date="2022-09" db="EMBL/GenBank/DDBJ databases">
        <title>The genome sequence of Tsuneonella sp. YG55.</title>
        <authorList>
            <person name="Liu Y."/>
        </authorList>
    </citation>
    <scope>NUCLEOTIDE SEQUENCE</scope>
    <source>
        <strain evidence="3">YG55</strain>
    </source>
</reference>
<dbReference type="Gene3D" id="3.40.47.10">
    <property type="match status" value="1"/>
</dbReference>
<evidence type="ECO:0000313" key="4">
    <source>
        <dbReference type="Proteomes" id="UP001142648"/>
    </source>
</evidence>
<dbReference type="Pfam" id="PF00108">
    <property type="entry name" value="Thiolase_N"/>
    <property type="match status" value="1"/>
</dbReference>
<name>A0A9X2W226_9SPHN</name>
<organism evidence="3 4">
    <name type="scientific">Tsuneonella litorea</name>
    <dbReference type="NCBI Taxonomy" id="2976475"/>
    <lineage>
        <taxon>Bacteria</taxon>
        <taxon>Pseudomonadati</taxon>
        <taxon>Pseudomonadota</taxon>
        <taxon>Alphaproteobacteria</taxon>
        <taxon>Sphingomonadales</taxon>
        <taxon>Erythrobacteraceae</taxon>
        <taxon>Tsuneonella</taxon>
    </lineage>
</organism>
<dbReference type="InterPro" id="IPR002155">
    <property type="entry name" value="Thiolase"/>
</dbReference>
<keyword evidence="4" id="KW-1185">Reference proteome</keyword>
<dbReference type="CDD" id="cd00829">
    <property type="entry name" value="SCP-x_thiolase"/>
    <property type="match status" value="1"/>
</dbReference>
<protein>
    <submittedName>
        <fullName evidence="3">Lipid-transfer protein</fullName>
    </submittedName>
</protein>
<dbReference type="InterPro" id="IPR016039">
    <property type="entry name" value="Thiolase-like"/>
</dbReference>
<dbReference type="NCBIfam" id="NF004715">
    <property type="entry name" value="PRK06059.1"/>
    <property type="match status" value="1"/>
</dbReference>